<protein>
    <submittedName>
        <fullName evidence="2">Uncharacterized protein</fullName>
    </submittedName>
</protein>
<name>A0ABP8BHM9_9ACTN</name>
<dbReference type="EMBL" id="BAABAQ010000017">
    <property type="protein sequence ID" value="GAA4207138.1"/>
    <property type="molecule type" value="Genomic_DNA"/>
</dbReference>
<evidence type="ECO:0000313" key="2">
    <source>
        <dbReference type="EMBL" id="GAA4207138.1"/>
    </source>
</evidence>
<keyword evidence="3" id="KW-1185">Reference proteome</keyword>
<comment type="caution">
    <text evidence="2">The sequence shown here is derived from an EMBL/GenBank/DDBJ whole genome shotgun (WGS) entry which is preliminary data.</text>
</comment>
<sequence>MPGGPDDRLRPATGHRGPPLPLRAPFRPCSFPGSGSGPGGREADGRVTGTRHHPILAAPEMRDLAITIRWMSLVPSPMAIRGASR</sequence>
<organism evidence="2 3">
    <name type="scientific">Streptosporangium oxazolinicum</name>
    <dbReference type="NCBI Taxonomy" id="909287"/>
    <lineage>
        <taxon>Bacteria</taxon>
        <taxon>Bacillati</taxon>
        <taxon>Actinomycetota</taxon>
        <taxon>Actinomycetes</taxon>
        <taxon>Streptosporangiales</taxon>
        <taxon>Streptosporangiaceae</taxon>
        <taxon>Streptosporangium</taxon>
    </lineage>
</organism>
<reference evidence="3" key="1">
    <citation type="journal article" date="2019" name="Int. J. Syst. Evol. Microbiol.">
        <title>The Global Catalogue of Microorganisms (GCM) 10K type strain sequencing project: providing services to taxonomists for standard genome sequencing and annotation.</title>
        <authorList>
            <consortium name="The Broad Institute Genomics Platform"/>
            <consortium name="The Broad Institute Genome Sequencing Center for Infectious Disease"/>
            <person name="Wu L."/>
            <person name="Ma J."/>
        </authorList>
    </citation>
    <scope>NUCLEOTIDE SEQUENCE [LARGE SCALE GENOMIC DNA]</scope>
    <source>
        <strain evidence="3">JCM 17388</strain>
    </source>
</reference>
<feature type="region of interest" description="Disordered" evidence="1">
    <location>
        <begin position="1"/>
        <end position="52"/>
    </location>
</feature>
<dbReference type="Proteomes" id="UP001501251">
    <property type="component" value="Unassembled WGS sequence"/>
</dbReference>
<feature type="compositionally biased region" description="Basic and acidic residues" evidence="1">
    <location>
        <begin position="1"/>
        <end position="10"/>
    </location>
</feature>
<accession>A0ABP8BHM9</accession>
<evidence type="ECO:0000256" key="1">
    <source>
        <dbReference type="SAM" id="MobiDB-lite"/>
    </source>
</evidence>
<proteinExistence type="predicted"/>
<gene>
    <name evidence="2" type="ORF">GCM10022252_70340</name>
</gene>
<evidence type="ECO:0000313" key="3">
    <source>
        <dbReference type="Proteomes" id="UP001501251"/>
    </source>
</evidence>